<dbReference type="PANTHER" id="PTHR44858">
    <property type="entry name" value="TETRATRICOPEPTIDE REPEAT PROTEIN 6"/>
    <property type="match status" value="1"/>
</dbReference>
<organism evidence="5 6">
    <name type="scientific">Flavobacterium rhizophilum</name>
    <dbReference type="NCBI Taxonomy" id="3163296"/>
    <lineage>
        <taxon>Bacteria</taxon>
        <taxon>Pseudomonadati</taxon>
        <taxon>Bacteroidota</taxon>
        <taxon>Flavobacteriia</taxon>
        <taxon>Flavobacteriales</taxon>
        <taxon>Flavobacteriaceae</taxon>
        <taxon>Flavobacterium</taxon>
    </lineage>
</organism>
<evidence type="ECO:0000256" key="4">
    <source>
        <dbReference type="SAM" id="SignalP"/>
    </source>
</evidence>
<evidence type="ECO:0000313" key="6">
    <source>
        <dbReference type="Proteomes" id="UP001629059"/>
    </source>
</evidence>
<protein>
    <recommendedName>
        <fullName evidence="7">Tetratricopeptide repeat protein</fullName>
    </recommendedName>
</protein>
<dbReference type="PANTHER" id="PTHR44858:SF1">
    <property type="entry name" value="UDP-N-ACETYLGLUCOSAMINE--PEPTIDE N-ACETYLGLUCOSAMINYLTRANSFERASE SPINDLY-RELATED"/>
    <property type="match status" value="1"/>
</dbReference>
<evidence type="ECO:0008006" key="7">
    <source>
        <dbReference type="Google" id="ProtNLM"/>
    </source>
</evidence>
<name>A0ABW8YG74_9FLAO</name>
<dbReference type="RefSeq" id="WP_408075439.1">
    <property type="nucleotide sequence ID" value="NZ_JBELQB010000010.1"/>
</dbReference>
<feature type="chain" id="PRO_5046088782" description="Tetratricopeptide repeat protein" evidence="4">
    <location>
        <begin position="23"/>
        <end position="181"/>
    </location>
</feature>
<keyword evidence="4" id="KW-0732">Signal</keyword>
<dbReference type="SMART" id="SM00028">
    <property type="entry name" value="TPR"/>
    <property type="match status" value="2"/>
</dbReference>
<dbReference type="InterPro" id="IPR019734">
    <property type="entry name" value="TPR_rpt"/>
</dbReference>
<comment type="caution">
    <text evidence="5">The sequence shown here is derived from an EMBL/GenBank/DDBJ whole genome shotgun (WGS) entry which is preliminary data.</text>
</comment>
<gene>
    <name evidence="5" type="ORF">ABS768_13260</name>
</gene>
<dbReference type="SUPFAM" id="SSF48452">
    <property type="entry name" value="TPR-like"/>
    <property type="match status" value="1"/>
</dbReference>
<proteinExistence type="predicted"/>
<sequence length="181" mass="20620">MKHVLKIQLLLFCLLAFTVANAQEYAKHRVKKGKAKTEQEAAEQPEPQKAVVTDSVAKEIPVDDEFEKLMRRGAKEVSTRKYLDAIATFNKAMEYNRETARVLRCRGEAFYSSKDYLSAIKDYTEAIELGTDYPGEVYYSRAMCKAKLTEPDYEGACIDFKKAKELGFTIEGRDVISLYCN</sequence>
<dbReference type="Proteomes" id="UP001629059">
    <property type="component" value="Unassembled WGS sequence"/>
</dbReference>
<evidence type="ECO:0000256" key="2">
    <source>
        <dbReference type="ARBA" id="ARBA00022803"/>
    </source>
</evidence>
<dbReference type="PROSITE" id="PS50005">
    <property type="entry name" value="TPR"/>
    <property type="match status" value="1"/>
</dbReference>
<keyword evidence="2 3" id="KW-0802">TPR repeat</keyword>
<reference evidence="5 6" key="1">
    <citation type="submission" date="2024-06" db="EMBL/GenBank/DDBJ databases">
        <authorList>
            <person name="Kaempfer P."/>
            <person name="Viver T."/>
        </authorList>
    </citation>
    <scope>NUCLEOTIDE SEQUENCE [LARGE SCALE GENOMIC DNA]</scope>
    <source>
        <strain evidence="5 6">ST-75</strain>
    </source>
</reference>
<accession>A0ABW8YG74</accession>
<evidence type="ECO:0000313" key="5">
    <source>
        <dbReference type="EMBL" id="MFL9838477.1"/>
    </source>
</evidence>
<dbReference type="InterPro" id="IPR011990">
    <property type="entry name" value="TPR-like_helical_dom_sf"/>
</dbReference>
<feature type="repeat" description="TPR" evidence="3">
    <location>
        <begin position="100"/>
        <end position="133"/>
    </location>
</feature>
<dbReference type="Gene3D" id="1.25.40.10">
    <property type="entry name" value="Tetratricopeptide repeat domain"/>
    <property type="match status" value="1"/>
</dbReference>
<feature type="signal peptide" evidence="4">
    <location>
        <begin position="1"/>
        <end position="22"/>
    </location>
</feature>
<evidence type="ECO:0000256" key="1">
    <source>
        <dbReference type="ARBA" id="ARBA00022737"/>
    </source>
</evidence>
<evidence type="ECO:0000256" key="3">
    <source>
        <dbReference type="PROSITE-ProRule" id="PRU00339"/>
    </source>
</evidence>
<dbReference type="InterPro" id="IPR050498">
    <property type="entry name" value="Ycf3"/>
</dbReference>
<dbReference type="EMBL" id="JBELQB010000010">
    <property type="protein sequence ID" value="MFL9838477.1"/>
    <property type="molecule type" value="Genomic_DNA"/>
</dbReference>
<keyword evidence="6" id="KW-1185">Reference proteome</keyword>
<keyword evidence="1" id="KW-0677">Repeat</keyword>